<evidence type="ECO:0000313" key="1">
    <source>
        <dbReference type="EMBL" id="KAL1536340.1"/>
    </source>
</evidence>
<gene>
    <name evidence="1" type="ORF">AAHA92_29009</name>
</gene>
<accession>A0ABD1FWW7</accession>
<protein>
    <submittedName>
        <fullName evidence="1">Uncharacterized protein</fullName>
    </submittedName>
</protein>
<comment type="caution">
    <text evidence="1">The sequence shown here is derived from an EMBL/GenBank/DDBJ whole genome shotgun (WGS) entry which is preliminary data.</text>
</comment>
<name>A0ABD1FWW7_SALDI</name>
<dbReference type="AlphaFoldDB" id="A0ABD1FWW7"/>
<organism evidence="1 2">
    <name type="scientific">Salvia divinorum</name>
    <name type="common">Maria pastora</name>
    <name type="synonym">Diviner's sage</name>
    <dbReference type="NCBI Taxonomy" id="28513"/>
    <lineage>
        <taxon>Eukaryota</taxon>
        <taxon>Viridiplantae</taxon>
        <taxon>Streptophyta</taxon>
        <taxon>Embryophyta</taxon>
        <taxon>Tracheophyta</taxon>
        <taxon>Spermatophyta</taxon>
        <taxon>Magnoliopsida</taxon>
        <taxon>eudicotyledons</taxon>
        <taxon>Gunneridae</taxon>
        <taxon>Pentapetalae</taxon>
        <taxon>asterids</taxon>
        <taxon>lamiids</taxon>
        <taxon>Lamiales</taxon>
        <taxon>Lamiaceae</taxon>
        <taxon>Nepetoideae</taxon>
        <taxon>Mentheae</taxon>
        <taxon>Salviinae</taxon>
        <taxon>Salvia</taxon>
        <taxon>Salvia subgen. Calosphace</taxon>
    </lineage>
</organism>
<dbReference type="Proteomes" id="UP001567538">
    <property type="component" value="Unassembled WGS sequence"/>
</dbReference>
<sequence length="80" mass="8779">MRRSRSPAARCRRSQAIVDAIGVSILVLAHPDTAICLQPLQLMLVLSACLALSISQDTHGSWSIPLPCRRLAPQPLPRRQ</sequence>
<reference evidence="1 2" key="1">
    <citation type="submission" date="2024-06" db="EMBL/GenBank/DDBJ databases">
        <title>A chromosome level genome sequence of Diviner's sage (Salvia divinorum).</title>
        <authorList>
            <person name="Ford S.A."/>
            <person name="Ro D.-K."/>
            <person name="Ness R.W."/>
            <person name="Phillips M.A."/>
        </authorList>
    </citation>
    <scope>NUCLEOTIDE SEQUENCE [LARGE SCALE GENOMIC DNA]</scope>
    <source>
        <strain evidence="1">SAF-2024a</strain>
        <tissue evidence="1">Leaf</tissue>
    </source>
</reference>
<evidence type="ECO:0000313" key="2">
    <source>
        <dbReference type="Proteomes" id="UP001567538"/>
    </source>
</evidence>
<dbReference type="EMBL" id="JBEAFC010000011">
    <property type="protein sequence ID" value="KAL1536340.1"/>
    <property type="molecule type" value="Genomic_DNA"/>
</dbReference>
<keyword evidence="2" id="KW-1185">Reference proteome</keyword>
<proteinExistence type="predicted"/>